<organism evidence="1 2">
    <name type="scientific">Solimonas marina</name>
    <dbReference type="NCBI Taxonomy" id="2714601"/>
    <lineage>
        <taxon>Bacteria</taxon>
        <taxon>Pseudomonadati</taxon>
        <taxon>Pseudomonadota</taxon>
        <taxon>Gammaproteobacteria</taxon>
        <taxon>Nevskiales</taxon>
        <taxon>Nevskiaceae</taxon>
        <taxon>Solimonas</taxon>
    </lineage>
</organism>
<comment type="caution">
    <text evidence="1">The sequence shown here is derived from an EMBL/GenBank/DDBJ whole genome shotgun (WGS) entry which is preliminary data.</text>
</comment>
<gene>
    <name evidence="1" type="ORF">G7Y82_04395</name>
</gene>
<dbReference type="AlphaFoldDB" id="A0A970B8M8"/>
<dbReference type="Proteomes" id="UP000653472">
    <property type="component" value="Unassembled WGS sequence"/>
</dbReference>
<proteinExistence type="predicted"/>
<name>A0A970B8M8_9GAMM</name>
<sequence>MSLLSRLTSVFRRRSARRMAVDRPAPAPKFPPRPVVYCDPDLPADDNLMTRLRRNGGV</sequence>
<reference evidence="1" key="1">
    <citation type="submission" date="2020-03" db="EMBL/GenBank/DDBJ databases">
        <title>Solimonas marina sp. nov., isolated from deep seawater of the Pacific Ocean.</title>
        <authorList>
            <person name="Liu X."/>
            <person name="Lai Q."/>
            <person name="Sun F."/>
            <person name="Gai Y."/>
            <person name="Li G."/>
            <person name="Shao Z."/>
        </authorList>
    </citation>
    <scope>NUCLEOTIDE SEQUENCE</scope>
    <source>
        <strain evidence="1">C16B3</strain>
    </source>
</reference>
<protein>
    <submittedName>
        <fullName evidence="1">Uncharacterized protein</fullName>
    </submittedName>
</protein>
<keyword evidence="2" id="KW-1185">Reference proteome</keyword>
<dbReference type="EMBL" id="JAAVXB010000002">
    <property type="protein sequence ID" value="NKF21546.1"/>
    <property type="molecule type" value="Genomic_DNA"/>
</dbReference>
<evidence type="ECO:0000313" key="1">
    <source>
        <dbReference type="EMBL" id="NKF21546.1"/>
    </source>
</evidence>
<dbReference type="RefSeq" id="WP_168146803.1">
    <property type="nucleotide sequence ID" value="NZ_JAAVXB010000002.1"/>
</dbReference>
<evidence type="ECO:0000313" key="2">
    <source>
        <dbReference type="Proteomes" id="UP000653472"/>
    </source>
</evidence>
<accession>A0A970B8M8</accession>